<comment type="caution">
    <text evidence="1">The sequence shown here is derived from an EMBL/GenBank/DDBJ whole genome shotgun (WGS) entry which is preliminary data.</text>
</comment>
<dbReference type="Pfam" id="PF04951">
    <property type="entry name" value="Peptidase_M55"/>
    <property type="match status" value="1"/>
</dbReference>
<dbReference type="Proteomes" id="UP000693672">
    <property type="component" value="Unassembled WGS sequence"/>
</dbReference>
<keyword evidence="2" id="KW-1185">Reference proteome</keyword>
<accession>A0A916JYG5</accession>
<sequence length="258" mass="28181">MKYFILTDLEGPAGVERFSQTRTTRLEDKAEAMTQLAKEVNACMEGIRSVDPDAEIVVWDGHGSGGLREEDLQACTYLPPRTKGAFQLKGFDALLFVGQHAMAGTVFAPLCHTYNSRSVNYYKLNECFIGEFGARALAAGYQGVPTIFLSGDDKAAAEAAMFVPEIETVATKHGTGLESAVHLDSAEACRRIREGAAVAVKRRGDIPPFTGLRPPFVFEAGYYREVDPNAWAGRAGDITFPDARTVRIVTERLEDLPI</sequence>
<dbReference type="AlphaFoldDB" id="A0A916JYG5"/>
<dbReference type="InterPro" id="IPR007035">
    <property type="entry name" value="Peptidase_M55"/>
</dbReference>
<gene>
    <name evidence="1" type="primary">dppA</name>
    <name evidence="1" type="ORF">PAESOLCIP111_01842</name>
</gene>
<protein>
    <submittedName>
        <fullName evidence="1">D-aminopeptidase</fullName>
        <ecNumber evidence="1">3.4.11.-</ecNumber>
    </submittedName>
</protein>
<keyword evidence="1" id="KW-0378">Hydrolase</keyword>
<evidence type="ECO:0000313" key="2">
    <source>
        <dbReference type="Proteomes" id="UP000693672"/>
    </source>
</evidence>
<dbReference type="GO" id="GO:0004177">
    <property type="term" value="F:aminopeptidase activity"/>
    <property type="evidence" value="ECO:0007669"/>
    <property type="project" value="UniProtKB-KW"/>
</dbReference>
<dbReference type="EC" id="3.4.11.-" evidence="1"/>
<reference evidence="1" key="1">
    <citation type="submission" date="2021-06" db="EMBL/GenBank/DDBJ databases">
        <authorList>
            <person name="Criscuolo A."/>
        </authorList>
    </citation>
    <scope>NUCLEOTIDE SEQUENCE</scope>
    <source>
        <strain evidence="1">CIP111600</strain>
    </source>
</reference>
<organism evidence="1 2">
    <name type="scientific">Paenibacillus solanacearum</name>
    <dbReference type="NCBI Taxonomy" id="2048548"/>
    <lineage>
        <taxon>Bacteria</taxon>
        <taxon>Bacillati</taxon>
        <taxon>Bacillota</taxon>
        <taxon>Bacilli</taxon>
        <taxon>Bacillales</taxon>
        <taxon>Paenibacillaceae</taxon>
        <taxon>Paenibacillus</taxon>
    </lineage>
</organism>
<keyword evidence="1" id="KW-0031">Aminopeptidase</keyword>
<keyword evidence="1" id="KW-0645">Protease</keyword>
<dbReference type="EMBL" id="CAJVAS010000006">
    <property type="protein sequence ID" value="CAG7615918.1"/>
    <property type="molecule type" value="Genomic_DNA"/>
</dbReference>
<proteinExistence type="predicted"/>
<name>A0A916JYG5_9BACL</name>
<evidence type="ECO:0000313" key="1">
    <source>
        <dbReference type="EMBL" id="CAG7615918.1"/>
    </source>
</evidence>
<dbReference type="RefSeq" id="WP_218091638.1">
    <property type="nucleotide sequence ID" value="NZ_CAJVAS010000006.1"/>
</dbReference>